<dbReference type="EMBL" id="JACHVA010000016">
    <property type="protein sequence ID" value="MBC2600362.1"/>
    <property type="molecule type" value="Genomic_DNA"/>
</dbReference>
<reference evidence="2 3" key="1">
    <citation type="submission" date="2020-07" db="EMBL/GenBank/DDBJ databases">
        <authorList>
            <person name="Feng X."/>
        </authorList>
    </citation>
    <scope>NUCLEOTIDE SEQUENCE [LARGE SCALE GENOMIC DNA]</scope>
    <source>
        <strain evidence="2 3">JCM14086</strain>
    </source>
</reference>
<gene>
    <name evidence="2" type="ORF">H5P30_01055</name>
</gene>
<keyword evidence="1" id="KW-1133">Transmembrane helix</keyword>
<organism evidence="2 3">
    <name type="scientific">Puniceicoccus vermicola</name>
    <dbReference type="NCBI Taxonomy" id="388746"/>
    <lineage>
        <taxon>Bacteria</taxon>
        <taxon>Pseudomonadati</taxon>
        <taxon>Verrucomicrobiota</taxon>
        <taxon>Opitutia</taxon>
        <taxon>Puniceicoccales</taxon>
        <taxon>Puniceicoccaceae</taxon>
        <taxon>Puniceicoccus</taxon>
    </lineage>
</organism>
<name>A0A7X1AV34_9BACT</name>
<keyword evidence="3" id="KW-1185">Reference proteome</keyword>
<comment type="caution">
    <text evidence="2">The sequence shown here is derived from an EMBL/GenBank/DDBJ whole genome shotgun (WGS) entry which is preliminary data.</text>
</comment>
<evidence type="ECO:0000313" key="3">
    <source>
        <dbReference type="Proteomes" id="UP000525652"/>
    </source>
</evidence>
<protein>
    <submittedName>
        <fullName evidence="2">Uncharacterized protein</fullName>
    </submittedName>
</protein>
<dbReference type="RefSeq" id="WP_185691112.1">
    <property type="nucleotide sequence ID" value="NZ_JACHVA010000016.1"/>
</dbReference>
<keyword evidence="1" id="KW-0812">Transmembrane</keyword>
<keyword evidence="1" id="KW-0472">Membrane</keyword>
<proteinExistence type="predicted"/>
<feature type="transmembrane region" description="Helical" evidence="1">
    <location>
        <begin position="104"/>
        <end position="126"/>
    </location>
</feature>
<evidence type="ECO:0000256" key="1">
    <source>
        <dbReference type="SAM" id="Phobius"/>
    </source>
</evidence>
<accession>A0A7X1AV34</accession>
<dbReference type="AlphaFoldDB" id="A0A7X1AV34"/>
<sequence length="270" mass="30182">MTRDEAKSLLQACTQDEAATSSPEVVEALAMAANDAELAEWFRREKEFDEAFSCSLDELEPPADLRDQLLDIASKTTDEDQVVDEEKDKVVLFPTFRNLASRQFLRNLGSFAAALAVVAFVSVILFEPREATANAKMPEFYQTVRNEIRAHQAPDYMHDKPQELLQFLRDRNAPTPATLPKSVDAMKRTGASILQGRDNVIGVLFLEDLNGDKFRLFIVDMEVPDSVAPTLPKMKIKEFAEVSALTWKKDGKVHALVTHGSPSTLEALRE</sequence>
<evidence type="ECO:0000313" key="2">
    <source>
        <dbReference type="EMBL" id="MBC2600362.1"/>
    </source>
</evidence>
<dbReference type="Proteomes" id="UP000525652">
    <property type="component" value="Unassembled WGS sequence"/>
</dbReference>